<name>A0ABR7NFX0_9FIRM</name>
<feature type="transmembrane region" description="Helical" evidence="13">
    <location>
        <begin position="349"/>
        <end position="371"/>
    </location>
</feature>
<proteinExistence type="inferred from homology"/>
<evidence type="ECO:0000256" key="6">
    <source>
        <dbReference type="ARBA" id="ARBA00022449"/>
    </source>
</evidence>
<accession>A0ABR7NFX0</accession>
<dbReference type="PANTHER" id="PTHR43298:SF2">
    <property type="entry name" value="FMN_FAD EXPORTER YEEO-RELATED"/>
    <property type="match status" value="1"/>
</dbReference>
<protein>
    <recommendedName>
        <fullName evidence="4">Probable multidrug resistance protein NorM</fullName>
    </recommendedName>
    <alternativeName>
        <fullName evidence="12">Multidrug-efflux transporter</fullName>
    </alternativeName>
</protein>
<evidence type="ECO:0000256" key="8">
    <source>
        <dbReference type="ARBA" id="ARBA00022692"/>
    </source>
</evidence>
<evidence type="ECO:0000256" key="9">
    <source>
        <dbReference type="ARBA" id="ARBA00022989"/>
    </source>
</evidence>
<feature type="transmembrane region" description="Helical" evidence="13">
    <location>
        <begin position="98"/>
        <end position="121"/>
    </location>
</feature>
<comment type="similarity">
    <text evidence="3">Belongs to the multi antimicrobial extrusion (MATE) (TC 2.A.66.1) family.</text>
</comment>
<dbReference type="Proteomes" id="UP000658131">
    <property type="component" value="Unassembled WGS sequence"/>
</dbReference>
<feature type="transmembrane region" description="Helical" evidence="13">
    <location>
        <begin position="133"/>
        <end position="156"/>
    </location>
</feature>
<keyword evidence="9 13" id="KW-1133">Transmembrane helix</keyword>
<feature type="transmembrane region" description="Helical" evidence="13">
    <location>
        <begin position="383"/>
        <end position="401"/>
    </location>
</feature>
<evidence type="ECO:0000256" key="10">
    <source>
        <dbReference type="ARBA" id="ARBA00023065"/>
    </source>
</evidence>
<reference evidence="14 15" key="1">
    <citation type="submission" date="2020-08" db="EMBL/GenBank/DDBJ databases">
        <title>Genome public.</title>
        <authorList>
            <person name="Liu C."/>
            <person name="Sun Q."/>
        </authorList>
    </citation>
    <scope>NUCLEOTIDE SEQUENCE [LARGE SCALE GENOMIC DNA]</scope>
    <source>
        <strain evidence="14 15">BX1</strain>
    </source>
</reference>
<evidence type="ECO:0000313" key="15">
    <source>
        <dbReference type="Proteomes" id="UP000658131"/>
    </source>
</evidence>
<keyword evidence="15" id="KW-1185">Reference proteome</keyword>
<comment type="subcellular location">
    <subcellularLocation>
        <location evidence="2">Cell membrane</location>
        <topology evidence="2">Multi-pass membrane protein</topology>
    </subcellularLocation>
</comment>
<comment type="caution">
    <text evidence="14">The sequence shown here is derived from an EMBL/GenBank/DDBJ whole genome shotgun (WGS) entry which is preliminary data.</text>
</comment>
<dbReference type="InterPro" id="IPR050222">
    <property type="entry name" value="MATE_MdtK"/>
</dbReference>
<keyword evidence="8 13" id="KW-0812">Transmembrane</keyword>
<keyword evidence="10" id="KW-0406">Ion transport</keyword>
<feature type="transmembrane region" description="Helical" evidence="13">
    <location>
        <begin position="20"/>
        <end position="37"/>
    </location>
</feature>
<dbReference type="InterPro" id="IPR002528">
    <property type="entry name" value="MATE_fam"/>
</dbReference>
<feature type="transmembrane region" description="Helical" evidence="13">
    <location>
        <begin position="195"/>
        <end position="214"/>
    </location>
</feature>
<evidence type="ECO:0000256" key="13">
    <source>
        <dbReference type="SAM" id="Phobius"/>
    </source>
</evidence>
<comment type="function">
    <text evidence="1">Multidrug efflux pump.</text>
</comment>
<evidence type="ECO:0000256" key="1">
    <source>
        <dbReference type="ARBA" id="ARBA00003408"/>
    </source>
</evidence>
<keyword evidence="11 13" id="KW-0472">Membrane</keyword>
<dbReference type="CDD" id="cd13138">
    <property type="entry name" value="MATE_yoeA_like"/>
    <property type="match status" value="1"/>
</dbReference>
<dbReference type="PANTHER" id="PTHR43298">
    <property type="entry name" value="MULTIDRUG RESISTANCE PROTEIN NORM-RELATED"/>
    <property type="match status" value="1"/>
</dbReference>
<evidence type="ECO:0000256" key="11">
    <source>
        <dbReference type="ARBA" id="ARBA00023136"/>
    </source>
</evidence>
<evidence type="ECO:0000256" key="3">
    <source>
        <dbReference type="ARBA" id="ARBA00010199"/>
    </source>
</evidence>
<organism evidence="14 15">
    <name type="scientific">Yanshouia hominis</name>
    <dbReference type="NCBI Taxonomy" id="2763673"/>
    <lineage>
        <taxon>Bacteria</taxon>
        <taxon>Bacillati</taxon>
        <taxon>Bacillota</taxon>
        <taxon>Clostridia</taxon>
        <taxon>Eubacteriales</taxon>
        <taxon>Oscillospiraceae</taxon>
        <taxon>Yanshouia</taxon>
    </lineage>
</organism>
<dbReference type="InterPro" id="IPR048279">
    <property type="entry name" value="MdtK-like"/>
</dbReference>
<dbReference type="PIRSF" id="PIRSF006603">
    <property type="entry name" value="DinF"/>
    <property type="match status" value="1"/>
</dbReference>
<dbReference type="NCBIfam" id="TIGR00797">
    <property type="entry name" value="matE"/>
    <property type="match status" value="1"/>
</dbReference>
<evidence type="ECO:0000313" key="14">
    <source>
        <dbReference type="EMBL" id="MBC8575289.1"/>
    </source>
</evidence>
<keyword evidence="7" id="KW-1003">Cell membrane</keyword>
<dbReference type="EMBL" id="JACRTB010000003">
    <property type="protein sequence ID" value="MBC8575289.1"/>
    <property type="molecule type" value="Genomic_DNA"/>
</dbReference>
<evidence type="ECO:0000256" key="7">
    <source>
        <dbReference type="ARBA" id="ARBA00022475"/>
    </source>
</evidence>
<evidence type="ECO:0000256" key="5">
    <source>
        <dbReference type="ARBA" id="ARBA00022448"/>
    </source>
</evidence>
<feature type="transmembrane region" description="Helical" evidence="13">
    <location>
        <begin position="320"/>
        <end position="343"/>
    </location>
</feature>
<feature type="transmembrane region" description="Helical" evidence="13">
    <location>
        <begin position="282"/>
        <end position="299"/>
    </location>
</feature>
<keyword evidence="6" id="KW-0050">Antiport</keyword>
<dbReference type="Pfam" id="PF01554">
    <property type="entry name" value="MatE"/>
    <property type="match status" value="2"/>
</dbReference>
<dbReference type="RefSeq" id="WP_262398933.1">
    <property type="nucleotide sequence ID" value="NZ_JACRTB010000003.1"/>
</dbReference>
<evidence type="ECO:0000256" key="2">
    <source>
        <dbReference type="ARBA" id="ARBA00004651"/>
    </source>
</evidence>
<evidence type="ECO:0000256" key="4">
    <source>
        <dbReference type="ARBA" id="ARBA00020268"/>
    </source>
</evidence>
<evidence type="ECO:0000256" key="12">
    <source>
        <dbReference type="ARBA" id="ARBA00031636"/>
    </source>
</evidence>
<feature type="transmembrane region" description="Helical" evidence="13">
    <location>
        <begin position="235"/>
        <end position="262"/>
    </location>
</feature>
<keyword evidence="5" id="KW-0813">Transport</keyword>
<feature type="transmembrane region" description="Helical" evidence="13">
    <location>
        <begin position="407"/>
        <end position="432"/>
    </location>
</feature>
<gene>
    <name evidence="14" type="ORF">H8717_02530</name>
</gene>
<sequence length="448" mass="48099">MAQSYTALTTGRVPGQLIRYAVPVVLTSLMQALYNLVDMLIVSRMLGPAGASAVNNSSQAMLVLTQIAIGLSNGGNVLIGQYFGAGDERRRQETTGSFFSLFALLGLLFSVLACAFSRSFLVFMGAPALEEAAAYLGISTLGLFFIFGYNALASALRAVGNSRAPMRFVMISTGLNVLLDLLFVGPFGWGTAGAAAATVFSQGLAFLLALFYLLRAGNLFSFCRGNLRMRRKYILLIFKVGVPCAVQMTVAGISWLTVTYLINRYGVVYSAGNGFAVKIKDLSMMFITAMGTAASSMIAQNLGAGLYERAREILYTAMKLAAASAVVMTLLIELTAPLLIGIFTPDPEVIAAGALNLRIEVLGQVFYAIFISYHALMIGAGHTWCVFGSSFANCILFRVVLAVSFEHFFGIVGVFAACAIAPSISVPIGMLYTHSNRWRRSLVEEEQM</sequence>
<feature type="transmembrane region" description="Helical" evidence="13">
    <location>
        <begin position="168"/>
        <end position="189"/>
    </location>
</feature>